<organism evidence="1 3">
    <name type="scientific">Aphanomyces astaci</name>
    <name type="common">Crayfish plague agent</name>
    <dbReference type="NCBI Taxonomy" id="112090"/>
    <lineage>
        <taxon>Eukaryota</taxon>
        <taxon>Sar</taxon>
        <taxon>Stramenopiles</taxon>
        <taxon>Oomycota</taxon>
        <taxon>Saprolegniomycetes</taxon>
        <taxon>Saprolegniales</taxon>
        <taxon>Verrucalvaceae</taxon>
        <taxon>Aphanomyces</taxon>
    </lineage>
</organism>
<dbReference type="PANTHER" id="PTHR31827:SF1">
    <property type="entry name" value="EMB|CAB89363.1"/>
    <property type="match status" value="1"/>
</dbReference>
<evidence type="ECO:0000313" key="1">
    <source>
        <dbReference type="EMBL" id="RHY10530.1"/>
    </source>
</evidence>
<accession>A0A397ARL0</accession>
<sequence length="195" mass="21284">MQLAIPPAITLPALRIQSFYPATSYKSAPPVVAMVASPCSILQCNHFAKIQGHCLAHYRSILVQHPNSPTFDTTRPNISSSYDDAITSPSRTSNDAKKLKLKNRNRKCRTDSCVSYARSGGYCTRHGGGRKCKVDGCGTASQTGGFCRLHGGGSRCRIAHCDQFARIRGLCLHHNRVTPDDNKSTTSSHDDQNHV</sequence>
<dbReference type="Proteomes" id="UP000265427">
    <property type="component" value="Unassembled WGS sequence"/>
</dbReference>
<evidence type="ECO:0000313" key="2">
    <source>
        <dbReference type="EMBL" id="RHZ05038.1"/>
    </source>
</evidence>
<dbReference type="VEuPathDB" id="FungiDB:H257_01659"/>
<reference evidence="3 4" key="1">
    <citation type="submission" date="2018-08" db="EMBL/GenBank/DDBJ databases">
        <title>Aphanomyces genome sequencing and annotation.</title>
        <authorList>
            <person name="Minardi D."/>
            <person name="Oidtmann B."/>
            <person name="Van Der Giezen M."/>
            <person name="Studholme D.J."/>
        </authorList>
    </citation>
    <scope>NUCLEOTIDE SEQUENCE [LARGE SCALE GENOMIC DNA]</scope>
    <source>
        <strain evidence="2 4">197901</strain>
        <strain evidence="1 3">Kv</strain>
    </source>
</reference>
<comment type="caution">
    <text evidence="1">The sequence shown here is derived from an EMBL/GenBank/DDBJ whole genome shotgun (WGS) entry which is preliminary data.</text>
</comment>
<dbReference type="EMBL" id="QUTE01013228">
    <property type="protein sequence ID" value="RHZ05038.1"/>
    <property type="molecule type" value="Genomic_DNA"/>
</dbReference>
<dbReference type="PANTHER" id="PTHR31827">
    <property type="entry name" value="EMB|CAB89363.1"/>
    <property type="match status" value="1"/>
</dbReference>
<dbReference type="EMBL" id="QUSZ01005251">
    <property type="protein sequence ID" value="RHY10530.1"/>
    <property type="molecule type" value="Genomic_DNA"/>
</dbReference>
<protein>
    <submittedName>
        <fullName evidence="1">Uncharacterized protein</fullName>
    </submittedName>
</protein>
<name>A0A397ARL0_APHAT</name>
<evidence type="ECO:0000313" key="4">
    <source>
        <dbReference type="Proteomes" id="UP000266196"/>
    </source>
</evidence>
<dbReference type="Proteomes" id="UP000266196">
    <property type="component" value="Unassembled WGS sequence"/>
</dbReference>
<gene>
    <name evidence="2" type="ORF">DYB31_009407</name>
    <name evidence="1" type="ORF">DYB36_001353</name>
</gene>
<evidence type="ECO:0000313" key="3">
    <source>
        <dbReference type="Proteomes" id="UP000265427"/>
    </source>
</evidence>
<proteinExistence type="predicted"/>
<dbReference type="AlphaFoldDB" id="A0A397ARL0"/>